<feature type="transmembrane region" description="Helical" evidence="1">
    <location>
        <begin position="93"/>
        <end position="110"/>
    </location>
</feature>
<keyword evidence="1" id="KW-0812">Transmembrane</keyword>
<dbReference type="EMBL" id="CP117884">
    <property type="protein sequence ID" value="WDF83502.1"/>
    <property type="molecule type" value="Genomic_DNA"/>
</dbReference>
<feature type="transmembrane region" description="Helical" evidence="1">
    <location>
        <begin position="7"/>
        <end position="32"/>
    </location>
</feature>
<gene>
    <name evidence="2" type="ORF">PQ472_04500</name>
</gene>
<protein>
    <submittedName>
        <fullName evidence="2">Uncharacterized protein</fullName>
    </submittedName>
</protein>
<evidence type="ECO:0000313" key="3">
    <source>
        <dbReference type="Proteomes" id="UP001220377"/>
    </source>
</evidence>
<evidence type="ECO:0000256" key="1">
    <source>
        <dbReference type="SAM" id="Phobius"/>
    </source>
</evidence>
<keyword evidence="1" id="KW-0472">Membrane</keyword>
<proteinExistence type="predicted"/>
<sequence length="163" mass="18403">MTSKKAFAIFIFLFVIPYLCGLAIIGVAYNAMVLHSTSLWRSAVGALVGATLLYFAKIPLERPLRILGRYTYRFIHLTVRFFMLDNARPLKRVLNYLIDFGLAFFATYALRWLFPGQAGKSIIMSTMNGWLVAALFISLCIGAYMDFDVLSIAPRQDLDAKND</sequence>
<keyword evidence="3" id="KW-1185">Reference proteome</keyword>
<feature type="transmembrane region" description="Helical" evidence="1">
    <location>
        <begin position="38"/>
        <end position="56"/>
    </location>
</feature>
<organism evidence="2 3">
    <name type="scientific">Lacticaseibacillus pabuli</name>
    <dbReference type="NCBI Taxonomy" id="3025672"/>
    <lineage>
        <taxon>Bacteria</taxon>
        <taxon>Bacillati</taxon>
        <taxon>Bacillota</taxon>
        <taxon>Bacilli</taxon>
        <taxon>Lactobacillales</taxon>
        <taxon>Lactobacillaceae</taxon>
        <taxon>Lacticaseibacillus</taxon>
    </lineage>
</organism>
<reference evidence="2 3" key="1">
    <citation type="submission" date="2023-02" db="EMBL/GenBank/DDBJ databases">
        <title>Genome sequence of Lacticaseibacillus sp. KACC 23028.</title>
        <authorList>
            <person name="Kim S."/>
            <person name="Heo J."/>
            <person name="Kwon S.-W."/>
        </authorList>
    </citation>
    <scope>NUCLEOTIDE SEQUENCE [LARGE SCALE GENOMIC DNA]</scope>
    <source>
        <strain evidence="2 3">KACC 23028</strain>
    </source>
</reference>
<accession>A0ABY7WTM6</accession>
<evidence type="ECO:0000313" key="2">
    <source>
        <dbReference type="EMBL" id="WDF83502.1"/>
    </source>
</evidence>
<feature type="transmembrane region" description="Helical" evidence="1">
    <location>
        <begin position="122"/>
        <end position="145"/>
    </location>
</feature>
<name>A0ABY7WTM6_9LACO</name>
<dbReference type="RefSeq" id="WP_274261693.1">
    <property type="nucleotide sequence ID" value="NZ_CP117884.1"/>
</dbReference>
<dbReference type="Proteomes" id="UP001220377">
    <property type="component" value="Chromosome"/>
</dbReference>
<keyword evidence="1" id="KW-1133">Transmembrane helix</keyword>